<evidence type="ECO:0000256" key="2">
    <source>
        <dbReference type="ARBA" id="ARBA00022563"/>
    </source>
</evidence>
<keyword evidence="5 8" id="KW-0067">ATP-binding</keyword>
<feature type="binding site" evidence="8">
    <location>
        <begin position="53"/>
        <end position="60"/>
    </location>
    <ligand>
        <name>ATP</name>
        <dbReference type="ChEBI" id="CHEBI:30616"/>
    </ligand>
</feature>
<dbReference type="FunFam" id="3.30.1510.10:FF:000001">
    <property type="entry name" value="Formate--tetrahydrofolate ligase"/>
    <property type="match status" value="1"/>
</dbReference>
<dbReference type="Gene3D" id="3.30.1510.10">
    <property type="entry name" value="Domain 2, N(10)-formyltetrahydrofolate synthetase"/>
    <property type="match status" value="1"/>
</dbReference>
<evidence type="ECO:0000256" key="4">
    <source>
        <dbReference type="ARBA" id="ARBA00022741"/>
    </source>
</evidence>
<proteinExistence type="inferred from homology"/>
<comment type="caution">
    <text evidence="9">The sequence shown here is derived from an EMBL/GenBank/DDBJ whole genome shotgun (WGS) entry which is preliminary data.</text>
</comment>
<sequence>MKKIFDLVSELGLSEKDILPYGWYIGKVNWRVLSRLKDKEKGKLILVSAMNPTPLGEGKTTTTIGLGDALNFLSYKTIICIREPSMGPIFGVKGGAVGGGKAKVIPEENINLHFTGDIHAVTSANNLLSAMLDNHIYQGNGLGIDINQIFWKRCLDMNDRQLRFIVSGLGGKGNGIPREDGFDITAASEVMAILSLSRDIQELKERLSNIVVGINKKGDPVFSRDLEAHKSMAVLLKDALSPNLVQTLEGSPAFVHGGPFANIAHGCNSLISTEMALRLADFVVTEAGFGADLGAEKFFNIKCRIGDIKPNVVVLVATIRALKYHGGLKKDWDKENIDALEKGLPNLLHHVYIVKEVFGLPVVVAINRFPTDTEKEINFVMKMLKEKGIRVAVSEVYEKGGKGGLELAKEVLFAIENDPNNFAFLYDLDEPYEDKIRKIAVNVYGAKDVVFLDEAKEDLKKIEKWGFKRLPVCMAKTQFSLSDNPKLIGKPENFVINVQRIKISGGAGFIVVYTGNIMTMPGLPKIPSACKMDIDDNGDIKGVI</sequence>
<evidence type="ECO:0000256" key="3">
    <source>
        <dbReference type="ARBA" id="ARBA00022598"/>
    </source>
</evidence>
<evidence type="ECO:0000256" key="8">
    <source>
        <dbReference type="HAMAP-Rule" id="MF_01543"/>
    </source>
</evidence>
<dbReference type="Gene3D" id="3.10.410.10">
    <property type="entry name" value="Formyltetrahydrofolate synthetase, domain 3"/>
    <property type="match status" value="1"/>
</dbReference>
<dbReference type="InterPro" id="IPR020628">
    <property type="entry name" value="Formate_THF_ligase_CS"/>
</dbReference>
<dbReference type="CDD" id="cd00477">
    <property type="entry name" value="FTHFS"/>
    <property type="match status" value="1"/>
</dbReference>
<evidence type="ECO:0000256" key="5">
    <source>
        <dbReference type="ARBA" id="ARBA00022840"/>
    </source>
</evidence>
<keyword evidence="3 8" id="KW-0436">Ligase</keyword>
<dbReference type="InterPro" id="IPR000559">
    <property type="entry name" value="Formate_THF_ligase"/>
</dbReference>
<gene>
    <name evidence="8" type="primary">fhs</name>
    <name evidence="9" type="ORF">ENW00_04030</name>
</gene>
<evidence type="ECO:0000256" key="1">
    <source>
        <dbReference type="ARBA" id="ARBA00004777"/>
    </source>
</evidence>
<dbReference type="Gene3D" id="3.40.50.300">
    <property type="entry name" value="P-loop containing nucleotide triphosphate hydrolases"/>
    <property type="match status" value="1"/>
</dbReference>
<evidence type="ECO:0000256" key="7">
    <source>
        <dbReference type="ARBA" id="ARBA00061363"/>
    </source>
</evidence>
<reference evidence="9" key="1">
    <citation type="journal article" date="2020" name="mSystems">
        <title>Genome- and Community-Level Interaction Insights into Carbon Utilization and Element Cycling Functions of Hydrothermarchaeota in Hydrothermal Sediment.</title>
        <authorList>
            <person name="Zhou Z."/>
            <person name="Liu Y."/>
            <person name="Xu W."/>
            <person name="Pan J."/>
            <person name="Luo Z.H."/>
            <person name="Li M."/>
        </authorList>
    </citation>
    <scope>NUCLEOTIDE SEQUENCE [LARGE SCALE GENOMIC DNA]</scope>
    <source>
        <strain evidence="9">SpSt-81</strain>
    </source>
</reference>
<accession>A0A7C3MJQ5</accession>
<dbReference type="PROSITE" id="PS00722">
    <property type="entry name" value="FTHFS_2"/>
    <property type="match status" value="1"/>
</dbReference>
<dbReference type="HAMAP" id="MF_01543">
    <property type="entry name" value="FTHFS"/>
    <property type="match status" value="1"/>
</dbReference>
<dbReference type="FunFam" id="3.10.410.10:FF:000001">
    <property type="entry name" value="Putative formate--tetrahydrofolate ligase"/>
    <property type="match status" value="1"/>
</dbReference>
<evidence type="ECO:0000256" key="6">
    <source>
        <dbReference type="ARBA" id="ARBA00049033"/>
    </source>
</evidence>
<name>A0A7C3MJQ5_DICTH</name>
<organism evidence="9">
    <name type="scientific">Dictyoglomus thermophilum</name>
    <dbReference type="NCBI Taxonomy" id="14"/>
    <lineage>
        <taxon>Bacteria</taxon>
        <taxon>Pseudomonadati</taxon>
        <taxon>Dictyoglomota</taxon>
        <taxon>Dictyoglomia</taxon>
        <taxon>Dictyoglomales</taxon>
        <taxon>Dictyoglomaceae</taxon>
        <taxon>Dictyoglomus</taxon>
    </lineage>
</organism>
<comment type="catalytic activity">
    <reaction evidence="6 8">
        <text>(6S)-5,6,7,8-tetrahydrofolate + formate + ATP = (6R)-10-formyltetrahydrofolate + ADP + phosphate</text>
        <dbReference type="Rhea" id="RHEA:20221"/>
        <dbReference type="ChEBI" id="CHEBI:15740"/>
        <dbReference type="ChEBI" id="CHEBI:30616"/>
        <dbReference type="ChEBI" id="CHEBI:43474"/>
        <dbReference type="ChEBI" id="CHEBI:57453"/>
        <dbReference type="ChEBI" id="CHEBI:195366"/>
        <dbReference type="ChEBI" id="CHEBI:456216"/>
        <dbReference type="EC" id="6.3.4.3"/>
    </reaction>
</comment>
<dbReference type="NCBIfam" id="NF010030">
    <property type="entry name" value="PRK13505.1"/>
    <property type="match status" value="1"/>
</dbReference>
<keyword evidence="4 8" id="KW-0547">Nucleotide-binding</keyword>
<dbReference type="AlphaFoldDB" id="A0A7C3MJQ5"/>
<keyword evidence="2 8" id="KW-0554">One-carbon metabolism</keyword>
<dbReference type="Pfam" id="PF01268">
    <property type="entry name" value="FTHFS"/>
    <property type="match status" value="1"/>
</dbReference>
<dbReference type="GO" id="GO:0035999">
    <property type="term" value="P:tetrahydrofolate interconversion"/>
    <property type="evidence" value="ECO:0007669"/>
    <property type="project" value="UniProtKB-UniRule"/>
</dbReference>
<dbReference type="GO" id="GO:0004329">
    <property type="term" value="F:formate-tetrahydrofolate ligase activity"/>
    <property type="evidence" value="ECO:0007669"/>
    <property type="project" value="UniProtKB-UniRule"/>
</dbReference>
<dbReference type="EMBL" id="DTIN01000014">
    <property type="protein sequence ID" value="HFX13315.1"/>
    <property type="molecule type" value="Genomic_DNA"/>
</dbReference>
<comment type="similarity">
    <text evidence="7 8">Belongs to the formate--tetrahydrofolate ligase family.</text>
</comment>
<evidence type="ECO:0000313" key="9">
    <source>
        <dbReference type="EMBL" id="HFX13315.1"/>
    </source>
</evidence>
<dbReference type="GO" id="GO:0005524">
    <property type="term" value="F:ATP binding"/>
    <property type="evidence" value="ECO:0007669"/>
    <property type="project" value="UniProtKB-UniRule"/>
</dbReference>
<dbReference type="InterPro" id="IPR027417">
    <property type="entry name" value="P-loop_NTPase"/>
</dbReference>
<protein>
    <recommendedName>
        <fullName evidence="8">Formate--tetrahydrofolate ligase</fullName>
        <ecNumber evidence="8">6.3.4.3</ecNumber>
    </recommendedName>
    <alternativeName>
        <fullName evidence="8">Formyltetrahydrofolate synthetase</fullName>
        <shortName evidence="8">FHS</shortName>
        <shortName evidence="8">FTHFS</shortName>
    </alternativeName>
</protein>
<comment type="pathway">
    <text evidence="1 8">One-carbon metabolism; tetrahydrofolate interconversion.</text>
</comment>
<dbReference type="EC" id="6.3.4.3" evidence="8"/>
<dbReference type="UniPathway" id="UPA00193"/>
<dbReference type="SUPFAM" id="SSF52540">
    <property type="entry name" value="P-loop containing nucleoside triphosphate hydrolases"/>
    <property type="match status" value="1"/>
</dbReference>